<reference evidence="2 3" key="1">
    <citation type="submission" date="2019-04" db="EMBL/GenBank/DDBJ databases">
        <title>Comparative genomics and transcriptomics to analyze fruiting body development in filamentous ascomycetes.</title>
        <authorList>
            <consortium name="DOE Joint Genome Institute"/>
            <person name="Lutkenhaus R."/>
            <person name="Traeger S."/>
            <person name="Breuer J."/>
            <person name="Kuo A."/>
            <person name="Lipzen A."/>
            <person name="Pangilinan J."/>
            <person name="Dilworth D."/>
            <person name="Sandor L."/>
            <person name="Poggeler S."/>
            <person name="Barry K."/>
            <person name="Grigoriev I.V."/>
            <person name="Nowrousian M."/>
        </authorList>
    </citation>
    <scope>NUCLEOTIDE SEQUENCE [LARGE SCALE GENOMIC DNA]</scope>
    <source>
        <strain evidence="2 3">CBS 389.68</strain>
    </source>
</reference>
<name>A0A4S2N6L1_9PEZI</name>
<dbReference type="AlphaFoldDB" id="A0A4S2N6L1"/>
<dbReference type="InParanoid" id="A0A4S2N6L1"/>
<proteinExistence type="predicted"/>
<accession>A0A4S2N6L1</accession>
<feature type="compositionally biased region" description="Gly residues" evidence="1">
    <location>
        <begin position="673"/>
        <end position="682"/>
    </location>
</feature>
<protein>
    <recommendedName>
        <fullName evidence="4">F-box domain-containing protein</fullName>
    </recommendedName>
</protein>
<keyword evidence="3" id="KW-1185">Reference proteome</keyword>
<feature type="region of interest" description="Disordered" evidence="1">
    <location>
        <begin position="673"/>
        <end position="698"/>
    </location>
</feature>
<evidence type="ECO:0000256" key="1">
    <source>
        <dbReference type="SAM" id="MobiDB-lite"/>
    </source>
</evidence>
<sequence>MKMAQLFQLDNPTLSRLERAMILPPVAESIFAHCNTTDLLCIRNTSKTLRWFLNQNLRFFQNFVLLNKGAEFWEDELEKMNDNLENTFLYTNVKGMLRNTVTTVLNRVQEQRRIQQLADRRMVRDIIQSIDWSDPGMRPYWKPEYGSIETLDWEVPVEKPPKSDYFPKLMGYHLMRTLRSLPRFRNLTSLIIDGTGVDTEHMNMILDQYPRLRGISVRGCPNIDCSLWPDWILEQLHRHRPISLQWLRIWASGNVPTTYTSTEPLEGVTPLSPTSSDHASIYNIPDPATMPRYLFANVIPMWFHLSYTSRLVTPQHLHGAKKLQYEIAVQTCLAHQQHFKERSESRSPADASASGHKWTPPFYPLGDPNPITALLAVAKFLHIQLDIRFCANGANCFSYVNAKYNPPPPDLSDIPGAPPASSFIVMNLATGNAYKVPQTLPSGEQLLHTHSLSELGARRFNGGRECGKCGLWEDAPAPALFCKGTEIVEVAGVSTGPGIGEGRTTIGDVCGECVRGMTCQGCRKFLCPSCAFPDLTLPENPLMDQDHTDPEEVRWYCRNFTHGPFCTTCTTERLELFFNCDSCNTPPICLRCSPLPDPRALHLECPKCFRRVCGECGMDQMLYCWVCEGALVCVGCPVQREEEERGVVDVVGRLGVCEKVECMQVLVRRGGGGNTDGGGGNGWSVRDSGVEDMEWEGT</sequence>
<organism evidence="2 3">
    <name type="scientific">Ascodesmis nigricans</name>
    <dbReference type="NCBI Taxonomy" id="341454"/>
    <lineage>
        <taxon>Eukaryota</taxon>
        <taxon>Fungi</taxon>
        <taxon>Dikarya</taxon>
        <taxon>Ascomycota</taxon>
        <taxon>Pezizomycotina</taxon>
        <taxon>Pezizomycetes</taxon>
        <taxon>Pezizales</taxon>
        <taxon>Ascodesmidaceae</taxon>
        <taxon>Ascodesmis</taxon>
    </lineage>
</organism>
<evidence type="ECO:0008006" key="4">
    <source>
        <dbReference type="Google" id="ProtNLM"/>
    </source>
</evidence>
<dbReference type="OrthoDB" id="5289590at2759"/>
<dbReference type="EMBL" id="ML220112">
    <property type="protein sequence ID" value="TGZ84968.1"/>
    <property type="molecule type" value="Genomic_DNA"/>
</dbReference>
<dbReference type="Proteomes" id="UP000298138">
    <property type="component" value="Unassembled WGS sequence"/>
</dbReference>
<gene>
    <name evidence="2" type="ORF">EX30DRAFT_368089</name>
</gene>
<evidence type="ECO:0000313" key="3">
    <source>
        <dbReference type="Proteomes" id="UP000298138"/>
    </source>
</evidence>
<evidence type="ECO:0000313" key="2">
    <source>
        <dbReference type="EMBL" id="TGZ84968.1"/>
    </source>
</evidence>